<dbReference type="Proteomes" id="UP000738402">
    <property type="component" value="Unassembled WGS sequence"/>
</dbReference>
<name>A0AAN6D907_9ASCO</name>
<gene>
    <name evidence="2" type="ORF">KL933_001246</name>
</gene>
<proteinExistence type="predicted"/>
<dbReference type="AlphaFoldDB" id="A0AAN6D907"/>
<protein>
    <submittedName>
        <fullName evidence="2">Uncharacterized protein</fullName>
    </submittedName>
</protein>
<evidence type="ECO:0000313" key="2">
    <source>
        <dbReference type="EMBL" id="KAG7730166.1"/>
    </source>
</evidence>
<sequence>MITECTSMRSLIKSHKESTTASRPRSRESTEPSSTVSAGWKLTNPIKSFLKHKISSTGQGGTGSGRTKPTPANSGVASAPGLGLDRELKNPTIFGKKTHDWSADASPRSLVYAFDKPDLGAQVTPETSKEGEESPNVDAESTDDFSIVVLKRREESQSDPSSSSSSSHFSFEGTGRNASLKYYKSYDQVKYEEMKAQLKKNQDHFKEFINDTESLNDLQEDMNFYDGGDMDDSEDLFNRKLFSSDEEADNYENFDSPKKDTPEQLLTLNGQYSFHSDREATISDLSPPLVATDPSSSDIKDLVTRFRSSSIKYHQLKSGDGDELEFLKQRYSSYSDDELPKAEMLESLLDEINEIPEDFDFETELSLPQHTSSAKQRRRQLLKSNSKFFYAGAPSPSNDRIETGNRTITLFKPVSRSNSLEYHNHDKPLPQHPVDVSASEEYADELDESTEMVGLSTPIQLHGFGPKSDSPLTTISEASYDSAAVRSPLR</sequence>
<dbReference type="EMBL" id="JAHLUH010000002">
    <property type="protein sequence ID" value="KAG7730166.1"/>
    <property type="molecule type" value="Genomic_DNA"/>
</dbReference>
<organism evidence="2 3">
    <name type="scientific">Ogataea haglerorum</name>
    <dbReference type="NCBI Taxonomy" id="1937702"/>
    <lineage>
        <taxon>Eukaryota</taxon>
        <taxon>Fungi</taxon>
        <taxon>Dikarya</taxon>
        <taxon>Ascomycota</taxon>
        <taxon>Saccharomycotina</taxon>
        <taxon>Pichiomycetes</taxon>
        <taxon>Pichiales</taxon>
        <taxon>Pichiaceae</taxon>
        <taxon>Ogataea</taxon>
    </lineage>
</organism>
<reference evidence="2" key="1">
    <citation type="journal article" date="2021" name="G3 (Bethesda)">
        <title>Genomic diversity, chromosomal rearrangements, and interspecies hybridization in the ogataea polymorpha species complex.</title>
        <authorList>
            <person name="Hanson S.J."/>
            <person name="Cinneide E.O."/>
            <person name="Salzberg L.I."/>
            <person name="Wolfe K.H."/>
            <person name="McGowan J."/>
            <person name="Fitzpatrick D.A."/>
            <person name="Matlin K."/>
        </authorList>
    </citation>
    <scope>NUCLEOTIDE SEQUENCE</scope>
    <source>
        <strain evidence="2">83-405-1</strain>
    </source>
</reference>
<accession>A0AAN6D907</accession>
<evidence type="ECO:0000313" key="3">
    <source>
        <dbReference type="Proteomes" id="UP000738402"/>
    </source>
</evidence>
<feature type="compositionally biased region" description="Low complexity" evidence="1">
    <location>
        <begin position="158"/>
        <end position="170"/>
    </location>
</feature>
<comment type="caution">
    <text evidence="2">The sequence shown here is derived from an EMBL/GenBank/DDBJ whole genome shotgun (WGS) entry which is preliminary data.</text>
</comment>
<feature type="region of interest" description="Disordered" evidence="1">
    <location>
        <begin position="118"/>
        <end position="172"/>
    </location>
</feature>
<evidence type="ECO:0000256" key="1">
    <source>
        <dbReference type="SAM" id="MobiDB-lite"/>
    </source>
</evidence>
<feature type="region of interest" description="Disordered" evidence="1">
    <location>
        <begin position="1"/>
        <end position="90"/>
    </location>
</feature>